<comment type="caution">
    <text evidence="1">The sequence shown here is derived from an EMBL/GenBank/DDBJ whole genome shotgun (WGS) entry which is preliminary data.</text>
</comment>
<protein>
    <submittedName>
        <fullName evidence="1">Cyclase family protein</fullName>
    </submittedName>
</protein>
<name>A0A949JXI9_9FIRM</name>
<keyword evidence="2" id="KW-1185">Reference proteome</keyword>
<dbReference type="GO" id="GO:0019441">
    <property type="term" value="P:L-tryptophan catabolic process to kynurenine"/>
    <property type="evidence" value="ECO:0007669"/>
    <property type="project" value="InterPro"/>
</dbReference>
<dbReference type="PANTHER" id="PTHR31118:SF12">
    <property type="entry name" value="CYCLASE-LIKE PROTEIN 2"/>
    <property type="match status" value="1"/>
</dbReference>
<dbReference type="Gene3D" id="3.50.30.50">
    <property type="entry name" value="Putative cyclase"/>
    <property type="match status" value="1"/>
</dbReference>
<evidence type="ECO:0000313" key="2">
    <source>
        <dbReference type="Proteomes" id="UP000712157"/>
    </source>
</evidence>
<dbReference type="InterPro" id="IPR037175">
    <property type="entry name" value="KFase_sf"/>
</dbReference>
<dbReference type="GO" id="GO:0004061">
    <property type="term" value="F:arylformamidase activity"/>
    <property type="evidence" value="ECO:0007669"/>
    <property type="project" value="InterPro"/>
</dbReference>
<dbReference type="AlphaFoldDB" id="A0A949JXI9"/>
<dbReference type="Proteomes" id="UP000712157">
    <property type="component" value="Unassembled WGS sequence"/>
</dbReference>
<organism evidence="1 2">
    <name type="scientific">Diplocloster agilis</name>
    <dbReference type="NCBI Taxonomy" id="2850323"/>
    <lineage>
        <taxon>Bacteria</taxon>
        <taxon>Bacillati</taxon>
        <taxon>Bacillota</taxon>
        <taxon>Clostridia</taxon>
        <taxon>Lachnospirales</taxon>
        <taxon>Lachnospiraceae</taxon>
        <taxon>Diplocloster</taxon>
    </lineage>
</organism>
<dbReference type="EMBL" id="JAHQCW010000009">
    <property type="protein sequence ID" value="MBU9736439.1"/>
    <property type="molecule type" value="Genomic_DNA"/>
</dbReference>
<evidence type="ECO:0000313" key="1">
    <source>
        <dbReference type="EMBL" id="MBU9736439.1"/>
    </source>
</evidence>
<dbReference type="PANTHER" id="PTHR31118">
    <property type="entry name" value="CYCLASE-LIKE PROTEIN 2"/>
    <property type="match status" value="1"/>
</dbReference>
<gene>
    <name evidence="1" type="ORF">KTH89_07815</name>
</gene>
<proteinExistence type="predicted"/>
<dbReference type="SUPFAM" id="SSF102198">
    <property type="entry name" value="Putative cyclase"/>
    <property type="match status" value="1"/>
</dbReference>
<reference evidence="1" key="1">
    <citation type="submission" date="2021-06" db="EMBL/GenBank/DDBJ databases">
        <title>Description of novel taxa of the family Lachnospiraceae.</title>
        <authorList>
            <person name="Chaplin A.V."/>
            <person name="Sokolova S.R."/>
            <person name="Pikina A.P."/>
            <person name="Korzhanova M."/>
            <person name="Belova V."/>
            <person name="Korostin D."/>
            <person name="Efimov B.A."/>
        </authorList>
    </citation>
    <scope>NUCLEOTIDE SEQUENCE</scope>
    <source>
        <strain evidence="1">ASD5720</strain>
    </source>
</reference>
<dbReference type="InterPro" id="IPR007325">
    <property type="entry name" value="KFase/CYL"/>
</dbReference>
<dbReference type="RefSeq" id="WP_238721294.1">
    <property type="nucleotide sequence ID" value="NZ_JAHQCW010000009.1"/>
</dbReference>
<dbReference type="Pfam" id="PF04199">
    <property type="entry name" value="Cyclase"/>
    <property type="match status" value="1"/>
</dbReference>
<sequence length="220" mass="24878">MKFKKEQLIELSHPLLADQECFPYHPYPTGYTSASHWYIETLLMMDSHIGTHIEIPYHRNENGLDCKDWPLEKLIGEATVINVLGKKPNEPITLSDVKKYEGILQEEDMIFLYTGYDQYFHTPDWQPYPYIAEDALAWLLSFHPKALGTDASGIELPGIDTQELPGEPNHVNCFKNGTAIIESLTNLGAIENCRPTVFVLIPMAEGMDAFPSRIVAIKGL</sequence>
<accession>A0A949JXI9</accession>